<proteinExistence type="predicted"/>
<dbReference type="OrthoDB" id="10531483at2759"/>
<protein>
    <submittedName>
        <fullName evidence="2">Uncharacterized protein</fullName>
    </submittedName>
</protein>
<dbReference type="AlphaFoldDB" id="A0A9P6UHN7"/>
<feature type="non-terminal residue" evidence="2">
    <location>
        <position position="70"/>
    </location>
</feature>
<dbReference type="EMBL" id="JAAAIN010001838">
    <property type="protein sequence ID" value="KAG0299822.1"/>
    <property type="molecule type" value="Genomic_DNA"/>
</dbReference>
<feature type="signal peptide" evidence="1">
    <location>
        <begin position="1"/>
        <end position="27"/>
    </location>
</feature>
<name>A0A9P6UHN7_9FUNG</name>
<evidence type="ECO:0000313" key="3">
    <source>
        <dbReference type="Proteomes" id="UP000823405"/>
    </source>
</evidence>
<comment type="caution">
    <text evidence="2">The sequence shown here is derived from an EMBL/GenBank/DDBJ whole genome shotgun (WGS) entry which is preliminary data.</text>
</comment>
<dbReference type="Proteomes" id="UP000823405">
    <property type="component" value="Unassembled WGS sequence"/>
</dbReference>
<gene>
    <name evidence="2" type="ORF">BGZ97_003521</name>
</gene>
<evidence type="ECO:0000256" key="1">
    <source>
        <dbReference type="SAM" id="SignalP"/>
    </source>
</evidence>
<evidence type="ECO:0000313" key="2">
    <source>
        <dbReference type="EMBL" id="KAG0299822.1"/>
    </source>
</evidence>
<reference evidence="2" key="1">
    <citation type="journal article" date="2020" name="Fungal Divers.">
        <title>Resolving the Mortierellaceae phylogeny through synthesis of multi-gene phylogenetics and phylogenomics.</title>
        <authorList>
            <person name="Vandepol N."/>
            <person name="Liber J."/>
            <person name="Desiro A."/>
            <person name="Na H."/>
            <person name="Kennedy M."/>
            <person name="Barry K."/>
            <person name="Grigoriev I.V."/>
            <person name="Miller A.N."/>
            <person name="O'Donnell K."/>
            <person name="Stajich J.E."/>
            <person name="Bonito G."/>
        </authorList>
    </citation>
    <scope>NUCLEOTIDE SEQUENCE</scope>
    <source>
        <strain evidence="2">NVP60</strain>
    </source>
</reference>
<sequence length="70" mass="7636">MIRKSTAFRIALLAAMVILTSMVLVQAAPITIDENKAVAAPDYSSNDYPSDYNTDGVIFDYNYTDELVGA</sequence>
<keyword evidence="3" id="KW-1185">Reference proteome</keyword>
<organism evidence="2 3">
    <name type="scientific">Linnemannia gamsii</name>
    <dbReference type="NCBI Taxonomy" id="64522"/>
    <lineage>
        <taxon>Eukaryota</taxon>
        <taxon>Fungi</taxon>
        <taxon>Fungi incertae sedis</taxon>
        <taxon>Mucoromycota</taxon>
        <taxon>Mortierellomycotina</taxon>
        <taxon>Mortierellomycetes</taxon>
        <taxon>Mortierellales</taxon>
        <taxon>Mortierellaceae</taxon>
        <taxon>Linnemannia</taxon>
    </lineage>
</organism>
<feature type="chain" id="PRO_5040454641" evidence="1">
    <location>
        <begin position="28"/>
        <end position="70"/>
    </location>
</feature>
<accession>A0A9P6UHN7</accession>
<keyword evidence="1" id="KW-0732">Signal</keyword>